<evidence type="ECO:0000256" key="2">
    <source>
        <dbReference type="ARBA" id="ARBA00022617"/>
    </source>
</evidence>
<dbReference type="Pfam" id="PF02085">
    <property type="entry name" value="Cytochrom_CIII"/>
    <property type="match status" value="1"/>
</dbReference>
<keyword evidence="2" id="KW-0349">Heme</keyword>
<dbReference type="AlphaFoldDB" id="A0A8J7VSQ2"/>
<dbReference type="PANTHER" id="PTHR39425">
    <property type="entry name" value="LIPOPROTEIN CYTOCHROME C"/>
    <property type="match status" value="1"/>
</dbReference>
<dbReference type="EMBL" id="JAGQFT010000006">
    <property type="protein sequence ID" value="MBR0561254.1"/>
    <property type="molecule type" value="Genomic_DNA"/>
</dbReference>
<dbReference type="SUPFAM" id="SSF48695">
    <property type="entry name" value="Multiheme cytochromes"/>
    <property type="match status" value="1"/>
</dbReference>
<reference evidence="9 10" key="1">
    <citation type="journal article" date="2021" name="Microbiol. Resour. Announc.">
        <title>Draft Genome Sequence of Coralloluteibacterium stylophorae LMG 29479T.</title>
        <authorList>
            <person name="Karlyshev A.V."/>
            <person name="Kudryashova E.B."/>
            <person name="Ariskina E.V."/>
            <person name="Conroy A.P."/>
            <person name="Abidueva E.Y."/>
        </authorList>
    </citation>
    <scope>NUCLEOTIDE SEQUENCE [LARGE SCALE GENOMIC DNA]</scope>
    <source>
        <strain evidence="9 10">LMG 29479</strain>
    </source>
</reference>
<feature type="transmembrane region" description="Helical" evidence="6">
    <location>
        <begin position="12"/>
        <end position="31"/>
    </location>
</feature>
<keyword evidence="1" id="KW-0813">Transport</keyword>
<dbReference type="GO" id="GO:0020037">
    <property type="term" value="F:heme binding"/>
    <property type="evidence" value="ECO:0007669"/>
    <property type="project" value="InterPro"/>
</dbReference>
<gene>
    <name evidence="9" type="ORF">KB893_004515</name>
    <name evidence="8" type="ORF">KB893_01775</name>
</gene>
<dbReference type="GO" id="GO:0046872">
    <property type="term" value="F:metal ion binding"/>
    <property type="evidence" value="ECO:0007669"/>
    <property type="project" value="UniProtKB-KW"/>
</dbReference>
<dbReference type="PANTHER" id="PTHR39425:SF1">
    <property type="entry name" value="CYTOCHROME C7-LIKE DOMAIN-CONTAINING PROTEIN"/>
    <property type="match status" value="1"/>
</dbReference>
<evidence type="ECO:0000256" key="1">
    <source>
        <dbReference type="ARBA" id="ARBA00022448"/>
    </source>
</evidence>
<comment type="caution">
    <text evidence="8">The sequence shown here is derived from an EMBL/GenBank/DDBJ whole genome shotgun (WGS) entry which is preliminary data.</text>
</comment>
<evidence type="ECO:0000313" key="10">
    <source>
        <dbReference type="Proteomes" id="UP000675747"/>
    </source>
</evidence>
<feature type="domain" description="Class III cytochrome C" evidence="7">
    <location>
        <begin position="38"/>
        <end position="92"/>
    </location>
</feature>
<keyword evidence="6" id="KW-0472">Membrane</keyword>
<dbReference type="Gene3D" id="3.90.10.10">
    <property type="entry name" value="Cytochrome C3"/>
    <property type="match status" value="2"/>
</dbReference>
<keyword evidence="10" id="KW-1185">Reference proteome</keyword>
<sequence>MTQTFSRQAQLFIKLVLLGGVGGVVVAALAWKATTARPYAQGEPVVQPVPFSHKHHVADDGIDCRYCHTGVETDAFAGMPPLSTCMTCHSQLYTDEPVLAPLIAAWTEDTPLPWRRVHDLPDFVYFDHSAHVTHGVGCSSCHGRVDRMPLTWRAAPLTMEWCLDCHRRPERHLRPADAVFDMAWTPPPDQLRRGRELAAHYRIDRDRLIECSTCHR</sequence>
<evidence type="ECO:0000256" key="5">
    <source>
        <dbReference type="ARBA" id="ARBA00023004"/>
    </source>
</evidence>
<evidence type="ECO:0000313" key="9">
    <source>
        <dbReference type="EMBL" id="MBS7456400.1"/>
    </source>
</evidence>
<evidence type="ECO:0000259" key="7">
    <source>
        <dbReference type="Pfam" id="PF02085"/>
    </source>
</evidence>
<dbReference type="InterPro" id="IPR036280">
    <property type="entry name" value="Multihaem_cyt_sf"/>
</dbReference>
<evidence type="ECO:0000313" key="8">
    <source>
        <dbReference type="EMBL" id="MBR0561254.1"/>
    </source>
</evidence>
<keyword evidence="3" id="KW-0479">Metal-binding</keyword>
<organism evidence="8">
    <name type="scientific">Coralloluteibacterium stylophorae</name>
    <dbReference type="NCBI Taxonomy" id="1776034"/>
    <lineage>
        <taxon>Bacteria</taxon>
        <taxon>Pseudomonadati</taxon>
        <taxon>Pseudomonadota</taxon>
        <taxon>Gammaproteobacteria</taxon>
        <taxon>Lysobacterales</taxon>
        <taxon>Lysobacteraceae</taxon>
        <taxon>Coralloluteibacterium</taxon>
    </lineage>
</organism>
<reference evidence="8" key="2">
    <citation type="submission" date="2021-04" db="EMBL/GenBank/DDBJ databases">
        <authorList>
            <person name="Karlyshev A.V."/>
        </authorList>
    </citation>
    <scope>NUCLEOTIDE SEQUENCE</scope>
    <source>
        <strain evidence="8">LMG 29479</strain>
    </source>
</reference>
<dbReference type="GO" id="GO:0009055">
    <property type="term" value="F:electron transfer activity"/>
    <property type="evidence" value="ECO:0007669"/>
    <property type="project" value="InterPro"/>
</dbReference>
<evidence type="ECO:0000256" key="3">
    <source>
        <dbReference type="ARBA" id="ARBA00022723"/>
    </source>
</evidence>
<keyword evidence="6" id="KW-1133">Transmembrane helix</keyword>
<name>A0A8J7VSQ2_9GAMM</name>
<protein>
    <submittedName>
        <fullName evidence="8">Cytochrome c3 family protein</fullName>
    </submittedName>
</protein>
<keyword evidence="6" id="KW-0812">Transmembrane</keyword>
<evidence type="ECO:0000256" key="4">
    <source>
        <dbReference type="ARBA" id="ARBA00022982"/>
    </source>
</evidence>
<dbReference type="CDD" id="cd08168">
    <property type="entry name" value="Cytochrom_C3"/>
    <property type="match status" value="1"/>
</dbReference>
<dbReference type="RefSeq" id="WP_211925223.1">
    <property type="nucleotide sequence ID" value="NZ_JAGQFT020000002.1"/>
</dbReference>
<proteinExistence type="predicted"/>
<accession>A0A8J7VSQ2</accession>
<dbReference type="InterPro" id="IPR020942">
    <property type="entry name" value="Cyt_c_III_dom"/>
</dbReference>
<dbReference type="EMBL" id="JAGQFT020000002">
    <property type="protein sequence ID" value="MBS7456400.1"/>
    <property type="molecule type" value="Genomic_DNA"/>
</dbReference>
<evidence type="ECO:0000256" key="6">
    <source>
        <dbReference type="SAM" id="Phobius"/>
    </source>
</evidence>
<dbReference type="Proteomes" id="UP000675747">
    <property type="component" value="Unassembled WGS sequence"/>
</dbReference>
<keyword evidence="4" id="KW-0249">Electron transport</keyword>
<keyword evidence="5" id="KW-0408">Iron</keyword>